<feature type="region of interest" description="Disordered" evidence="2">
    <location>
        <begin position="328"/>
        <end position="379"/>
    </location>
</feature>
<feature type="compositionally biased region" description="Basic and acidic residues" evidence="2">
    <location>
        <begin position="331"/>
        <end position="347"/>
    </location>
</feature>
<comment type="caution">
    <text evidence="3">The sequence shown here is derived from an EMBL/GenBank/DDBJ whole genome shotgun (WGS) entry which is preliminary data.</text>
</comment>
<name>A0A2R5G9N1_9STRA</name>
<accession>A0A2R5G9N1</accession>
<dbReference type="PANTHER" id="PTHR28601">
    <property type="entry name" value="COILED-COIL DOMAIN-CONTAINING PROTEIN 24"/>
    <property type="match status" value="1"/>
</dbReference>
<dbReference type="AlphaFoldDB" id="A0A2R5G9N1"/>
<dbReference type="InParanoid" id="A0A2R5G9N1"/>
<organism evidence="3 4">
    <name type="scientific">Hondaea fermentalgiana</name>
    <dbReference type="NCBI Taxonomy" id="2315210"/>
    <lineage>
        <taxon>Eukaryota</taxon>
        <taxon>Sar</taxon>
        <taxon>Stramenopiles</taxon>
        <taxon>Bigyra</taxon>
        <taxon>Labyrinthulomycetes</taxon>
        <taxon>Thraustochytrida</taxon>
        <taxon>Thraustochytriidae</taxon>
        <taxon>Hondaea</taxon>
    </lineage>
</organism>
<feature type="coiled-coil region" evidence="1">
    <location>
        <begin position="43"/>
        <end position="70"/>
    </location>
</feature>
<dbReference type="InterPro" id="IPR031367">
    <property type="entry name" value="CCDC24"/>
</dbReference>
<feature type="region of interest" description="Disordered" evidence="2">
    <location>
        <begin position="135"/>
        <end position="155"/>
    </location>
</feature>
<dbReference type="PANTHER" id="PTHR28601:SF1">
    <property type="entry name" value="COILED-COIL DOMAIN-CONTAINING PROTEIN 24"/>
    <property type="match status" value="1"/>
</dbReference>
<keyword evidence="4" id="KW-1185">Reference proteome</keyword>
<evidence type="ECO:0000256" key="2">
    <source>
        <dbReference type="SAM" id="MobiDB-lite"/>
    </source>
</evidence>
<evidence type="ECO:0000313" key="4">
    <source>
        <dbReference type="Proteomes" id="UP000241890"/>
    </source>
</evidence>
<protein>
    <submittedName>
        <fullName evidence="3">Uncharacterized protein</fullName>
    </submittedName>
</protein>
<proteinExistence type="predicted"/>
<dbReference type="Pfam" id="PF15669">
    <property type="entry name" value="CCDC24"/>
    <property type="match status" value="1"/>
</dbReference>
<dbReference type="Proteomes" id="UP000241890">
    <property type="component" value="Unassembled WGS sequence"/>
</dbReference>
<feature type="compositionally biased region" description="Polar residues" evidence="2">
    <location>
        <begin position="349"/>
        <end position="362"/>
    </location>
</feature>
<evidence type="ECO:0000313" key="3">
    <source>
        <dbReference type="EMBL" id="GBG25213.1"/>
    </source>
</evidence>
<dbReference type="EMBL" id="BEYU01000012">
    <property type="protein sequence ID" value="GBG25213.1"/>
    <property type="molecule type" value="Genomic_DNA"/>
</dbReference>
<gene>
    <name evidence="3" type="ORF">FCC1311_014302</name>
</gene>
<keyword evidence="1" id="KW-0175">Coiled coil</keyword>
<sequence length="379" mass="42707">MEVAGVVLPPRRLTIWERIVEQVPGAERDEVREILGPRLVEKNESLCQELDALREILIEFQQQNREFRDKLRKRPPLPEHPARILLEQQILLLLNSVKTSKSIHAKSLLQPTSRTDREVCDYVLKRHLKKSARDGQAGAFDDAARPGTSCGTSRSDRYAFARRPGTASSAHSAASFASAPVEVIDALDRKALSVFAIDKITKDLRAALEAEEEDLLQDIDQIQALLELEHEDISIEKQEALKPPPPLEDMREYSAKLEKTWLLEDLESSSSVPSFLAAKREESKNAKILQQQRENTGSKALFDDEFASAAKQHNYHLQQQNVDTAHNDTMMQRDHPGPLRLGRDIDSRTGLQHGSPRTSRTVQRLRLAVSSGRQAEPGF</sequence>
<evidence type="ECO:0000256" key="1">
    <source>
        <dbReference type="SAM" id="Coils"/>
    </source>
</evidence>
<reference evidence="3 4" key="1">
    <citation type="submission" date="2017-12" db="EMBL/GenBank/DDBJ databases">
        <title>Sequencing, de novo assembly and annotation of complete genome of a new Thraustochytrid species, strain FCC1311.</title>
        <authorList>
            <person name="Sedici K."/>
            <person name="Godart F."/>
            <person name="Aiese Cigliano R."/>
            <person name="Sanseverino W."/>
            <person name="Barakat M."/>
            <person name="Ortet P."/>
            <person name="Marechal E."/>
            <person name="Cagnac O."/>
            <person name="Amato A."/>
        </authorList>
    </citation>
    <scope>NUCLEOTIDE SEQUENCE [LARGE SCALE GENOMIC DNA]</scope>
</reference>